<dbReference type="EMBL" id="JBJKFK010000022">
    <property type="protein sequence ID" value="KAL3320900.1"/>
    <property type="molecule type" value="Genomic_DNA"/>
</dbReference>
<evidence type="ECO:0000313" key="2">
    <source>
        <dbReference type="EMBL" id="KAL3320900.1"/>
    </source>
</evidence>
<dbReference type="Proteomes" id="UP001626550">
    <property type="component" value="Unassembled WGS sequence"/>
</dbReference>
<reference evidence="2 3" key="1">
    <citation type="submission" date="2024-11" db="EMBL/GenBank/DDBJ databases">
        <title>Adaptive evolution of stress response genes in parasites aligns with host niche diversity.</title>
        <authorList>
            <person name="Hahn C."/>
            <person name="Resl P."/>
        </authorList>
    </citation>
    <scope>NUCLEOTIDE SEQUENCE [LARGE SCALE GENOMIC DNA]</scope>
    <source>
        <strain evidence="2">EGGRZ-B1_66</strain>
        <tissue evidence="2">Body</tissue>
    </source>
</reference>
<accession>A0ABD2QN85</accession>
<evidence type="ECO:0000313" key="3">
    <source>
        <dbReference type="Proteomes" id="UP001626550"/>
    </source>
</evidence>
<name>A0ABD2QN85_9PLAT</name>
<sequence>MDKHIGNPFSTKKMFTEHHSARYKSGYNYYGNHSSGLYGMNPAKKSRSRGMPCNAMLMMMGQPNSTVDSGRVGPSGGGGGGGGGGGRGSSDEEYGNFDASGYNDDQNNDRRQSEDEKEQHSDVERDVQSFFPSLANGTYLKTDNCHFSPYLRTPLASPSKQARTDLINQVSCCCISSSHLFIQGFLRLGFPSSGFDTPSFVLSID</sequence>
<feature type="region of interest" description="Disordered" evidence="1">
    <location>
        <begin position="60"/>
        <end position="126"/>
    </location>
</feature>
<feature type="compositionally biased region" description="Gly residues" evidence="1">
    <location>
        <begin position="73"/>
        <end position="88"/>
    </location>
</feature>
<gene>
    <name evidence="2" type="ORF">Ciccas_000426</name>
</gene>
<keyword evidence="3" id="KW-1185">Reference proteome</keyword>
<proteinExistence type="predicted"/>
<feature type="compositionally biased region" description="Basic and acidic residues" evidence="1">
    <location>
        <begin position="107"/>
        <end position="126"/>
    </location>
</feature>
<comment type="caution">
    <text evidence="2">The sequence shown here is derived from an EMBL/GenBank/DDBJ whole genome shotgun (WGS) entry which is preliminary data.</text>
</comment>
<evidence type="ECO:0000256" key="1">
    <source>
        <dbReference type="SAM" id="MobiDB-lite"/>
    </source>
</evidence>
<protein>
    <submittedName>
        <fullName evidence="2">Uncharacterized protein</fullName>
    </submittedName>
</protein>
<organism evidence="2 3">
    <name type="scientific">Cichlidogyrus casuarinus</name>
    <dbReference type="NCBI Taxonomy" id="1844966"/>
    <lineage>
        <taxon>Eukaryota</taxon>
        <taxon>Metazoa</taxon>
        <taxon>Spiralia</taxon>
        <taxon>Lophotrochozoa</taxon>
        <taxon>Platyhelminthes</taxon>
        <taxon>Monogenea</taxon>
        <taxon>Monopisthocotylea</taxon>
        <taxon>Dactylogyridea</taxon>
        <taxon>Ancyrocephalidae</taxon>
        <taxon>Cichlidogyrus</taxon>
    </lineage>
</organism>
<dbReference type="AlphaFoldDB" id="A0ABD2QN85"/>